<dbReference type="AlphaFoldDB" id="A0A1B6KR38"/>
<reference evidence="7" key="1">
    <citation type="submission" date="2015-11" db="EMBL/GenBank/DDBJ databases">
        <title>De novo transcriptome assembly of four potential Pierce s Disease insect vectors from Arizona vineyards.</title>
        <authorList>
            <person name="Tassone E.E."/>
        </authorList>
    </citation>
    <scope>NUCLEOTIDE SEQUENCE</scope>
</reference>
<dbReference type="Gene3D" id="3.40.50.300">
    <property type="entry name" value="P-loop containing nucleotide triphosphate hydrolases"/>
    <property type="match status" value="1"/>
</dbReference>
<evidence type="ECO:0000256" key="2">
    <source>
        <dbReference type="ARBA" id="ARBA00022703"/>
    </source>
</evidence>
<dbReference type="InterPro" id="IPR048975">
    <property type="entry name" value="WHD_APAF1"/>
</dbReference>
<dbReference type="InterPro" id="IPR001680">
    <property type="entry name" value="WD40_rpt"/>
</dbReference>
<keyword evidence="3" id="KW-0677">Repeat</keyword>
<dbReference type="InterPro" id="IPR036388">
    <property type="entry name" value="WH-like_DNA-bd_sf"/>
</dbReference>
<dbReference type="Gene3D" id="2.130.10.10">
    <property type="entry name" value="YVTN repeat-like/Quinoprotein amine dehydrogenase"/>
    <property type="match status" value="3"/>
</dbReference>
<dbReference type="InterPro" id="IPR002182">
    <property type="entry name" value="NB-ARC"/>
</dbReference>
<gene>
    <name evidence="7" type="ORF">g.28062</name>
</gene>
<dbReference type="InterPro" id="IPR041452">
    <property type="entry name" value="APAF1_C"/>
</dbReference>
<dbReference type="GO" id="GO:0043531">
    <property type="term" value="F:ADP binding"/>
    <property type="evidence" value="ECO:0007669"/>
    <property type="project" value="InterPro"/>
</dbReference>
<keyword evidence="2" id="KW-0053">Apoptosis</keyword>
<dbReference type="EMBL" id="GEBQ01026080">
    <property type="protein sequence ID" value="JAT13897.1"/>
    <property type="molecule type" value="Transcribed_RNA"/>
</dbReference>
<dbReference type="Gene3D" id="1.10.10.10">
    <property type="entry name" value="Winged helix-like DNA-binding domain superfamily/Winged helix DNA-binding domain"/>
    <property type="match status" value="1"/>
</dbReference>
<evidence type="ECO:0000256" key="1">
    <source>
        <dbReference type="ARBA" id="ARBA00022574"/>
    </source>
</evidence>
<dbReference type="Pfam" id="PF00400">
    <property type="entry name" value="WD40"/>
    <property type="match status" value="2"/>
</dbReference>
<dbReference type="PANTHER" id="PTHR22845">
    <property type="entry name" value="APOPTOTIC PROTEASE-ACTIVATING FACTOR 1"/>
    <property type="match status" value="1"/>
</dbReference>
<dbReference type="Gene3D" id="1.10.8.430">
    <property type="entry name" value="Helical domain of apoptotic protease-activating factors"/>
    <property type="match status" value="1"/>
</dbReference>
<dbReference type="PRINTS" id="PR00364">
    <property type="entry name" value="DISEASERSIST"/>
</dbReference>
<dbReference type="InterPro" id="IPR015943">
    <property type="entry name" value="WD40/YVTN_repeat-like_dom_sf"/>
</dbReference>
<name>A0A1B6KR38_9HEMI</name>
<dbReference type="Pfam" id="PF00931">
    <property type="entry name" value="NB-ARC"/>
    <property type="match status" value="1"/>
</dbReference>
<accession>A0A1B6KR38</accession>
<keyword evidence="1" id="KW-0853">WD repeat</keyword>
<dbReference type="SUPFAM" id="SSF52540">
    <property type="entry name" value="P-loop containing nucleoside triphosphate hydrolases"/>
    <property type="match status" value="1"/>
</dbReference>
<feature type="domain" description="APAF-1 helical" evidence="5">
    <location>
        <begin position="390"/>
        <end position="527"/>
    </location>
</feature>
<sequence>MDTIKEWYSWIESSLKESLNEIQPVNSPAKASSAEVLAENLIPAIPRRNVSRIALLSQLRSELRQLQKGHYVVLHGMSGCGKSTLAAEALMDDILLEQFKNKIIWLSCGTEAKTGDENEILGLMIDFNERICDEDLVSDVKSVNLNTLKIKLNKKFHKGSFNEALLVLDGVSSEKIIEALNIGCKTLVTTNDENVMSNQGSRYKSIKVNEGFTEEESMTQLALCVGLSVKELPLQARQIHIHGKGLPLIMSLIGAHLEDHQEEVINNPDAWTPYLEALINKDYGNLKRESYGGANFMPKTIELCINNLDPDKQNKYQDLALFVEDVNIKTEVLEILWGLPSFEVRQIMNEFLTKSLVVRKYNAAKNYYVYGIHDLLLYHLKKPLKKKDTLKDLHLKLIARYQEICNGDLAQLPKNDNYIFFYIGYHIANSGDNSLFTKWYFNLDFVEAKLKVTGPADLLSDYKRYGPLFTIGLAQEQSLAVSKQLSDFVRFVESSGIHVRKNHGPDIVQFALQEPHDSEVYKVAVGLVQYRPNNTYLRFQLGPSENRSIPCTIQTKERVSSACFLKNNCDILVGFESGTIQVMNKRGYVTRIYEGHSEKVTRLSVSSVRDIFLSVSESFVKVWHLPDLDSSVHIEPGNRTPSPSQRQQDFTNMFNQKTVEKRMSWITIEVECSNWATFSTNGCYMATCCYGEQLVQVWYMGNKGSLVKKIRAPGTTCVFSNNDNLLIIGCSNSYIHVHNIIDNTAVIQLVDSYPVLALFVLPESGLEMKFGSLTKATLCVWELGNTTAEQHKTNIVRDYNKGEAEYYTSCAAAPDGTVVAVATSSDKILICDLRDGSVIREINYLSGTIGYLAFDGSKDHMLLGCYNDTTIQLWALGDVDCGKPAMMKANFDVAWSNNHMPVLVAPTNKPCVKKISEKTNYEDLQIPESGEINVCSISKCGKYTAISSSNNQVYLHCSINESITKKIFETEKCAKKLKIDISKGKILVVAGFDRSFKVWVCEEKCLSQSEDVKTYTESLNDRLVDIFILSSKELLTVKKNGAIEKRSLNTRETVEVVCKSRLDVAICDTDISCNNDVVTLDSDRKLVNIYFSEGHSVKLAVQPVCCTFSPDGHKLAVGFVNGDIQVWSTVAGSLTDYGRLQVMTKAVKSVCVGNGGLVGGAGEGMLALGYIGSRAGQAKLQVERLVMCPDNTTVLTVDNDGHMHLIDLIGTNESLTSSLSSLSFESEK</sequence>
<evidence type="ECO:0000259" key="6">
    <source>
        <dbReference type="Pfam" id="PF21296"/>
    </source>
</evidence>
<evidence type="ECO:0000259" key="4">
    <source>
        <dbReference type="Pfam" id="PF00931"/>
    </source>
</evidence>
<feature type="domain" description="Apoptotic protease-activating factor 1 winged-helix" evidence="6">
    <location>
        <begin position="311"/>
        <end position="378"/>
    </location>
</feature>
<organism evidence="7">
    <name type="scientific">Graphocephala atropunctata</name>
    <dbReference type="NCBI Taxonomy" id="36148"/>
    <lineage>
        <taxon>Eukaryota</taxon>
        <taxon>Metazoa</taxon>
        <taxon>Ecdysozoa</taxon>
        <taxon>Arthropoda</taxon>
        <taxon>Hexapoda</taxon>
        <taxon>Insecta</taxon>
        <taxon>Pterygota</taxon>
        <taxon>Neoptera</taxon>
        <taxon>Paraneoptera</taxon>
        <taxon>Hemiptera</taxon>
        <taxon>Auchenorrhyncha</taxon>
        <taxon>Membracoidea</taxon>
        <taxon>Cicadellidae</taxon>
        <taxon>Cicadellinae</taxon>
        <taxon>Cicadellini</taxon>
        <taxon>Graphocephala</taxon>
    </lineage>
</organism>
<evidence type="ECO:0000256" key="3">
    <source>
        <dbReference type="ARBA" id="ARBA00022737"/>
    </source>
</evidence>
<dbReference type="InterPro" id="IPR042197">
    <property type="entry name" value="Apaf_helical"/>
</dbReference>
<dbReference type="Pfam" id="PF21296">
    <property type="entry name" value="WHD_APAF1"/>
    <property type="match status" value="1"/>
</dbReference>
<dbReference type="PANTHER" id="PTHR22845:SF5">
    <property type="entry name" value="APOPTOTIC PROTEASE-ACTIVATING FACTOR 1"/>
    <property type="match status" value="1"/>
</dbReference>
<dbReference type="GO" id="GO:0005829">
    <property type="term" value="C:cytosol"/>
    <property type="evidence" value="ECO:0007669"/>
    <property type="project" value="UniProtKB-ARBA"/>
</dbReference>
<dbReference type="Gene3D" id="1.25.40.370">
    <property type="match status" value="1"/>
</dbReference>
<evidence type="ECO:0000313" key="7">
    <source>
        <dbReference type="EMBL" id="JAT13897.1"/>
    </source>
</evidence>
<dbReference type="InterPro" id="IPR027417">
    <property type="entry name" value="P-loop_NTPase"/>
</dbReference>
<dbReference type="Pfam" id="PF17908">
    <property type="entry name" value="APAF1_C"/>
    <property type="match status" value="1"/>
</dbReference>
<evidence type="ECO:0008006" key="8">
    <source>
        <dbReference type="Google" id="ProtNLM"/>
    </source>
</evidence>
<dbReference type="SMART" id="SM00320">
    <property type="entry name" value="WD40"/>
    <property type="match status" value="9"/>
</dbReference>
<evidence type="ECO:0000259" key="5">
    <source>
        <dbReference type="Pfam" id="PF17908"/>
    </source>
</evidence>
<proteinExistence type="predicted"/>
<dbReference type="InterPro" id="IPR036322">
    <property type="entry name" value="WD40_repeat_dom_sf"/>
</dbReference>
<dbReference type="SUPFAM" id="SSF50978">
    <property type="entry name" value="WD40 repeat-like"/>
    <property type="match status" value="2"/>
</dbReference>
<protein>
    <recommendedName>
        <fullName evidence="8">NB-ARC domain-containing protein</fullName>
    </recommendedName>
</protein>
<dbReference type="GO" id="GO:0006915">
    <property type="term" value="P:apoptotic process"/>
    <property type="evidence" value="ECO:0007669"/>
    <property type="project" value="UniProtKB-KW"/>
</dbReference>
<feature type="domain" description="NB-ARC" evidence="4">
    <location>
        <begin position="59"/>
        <end position="220"/>
    </location>
</feature>